<dbReference type="Gene3D" id="2.60.40.1220">
    <property type="match status" value="1"/>
</dbReference>
<dbReference type="PANTHER" id="PTHR34677:SF3">
    <property type="entry name" value="BACTERIAL IG-LIKE DOMAIN-CONTAINING PROTEIN"/>
    <property type="match status" value="1"/>
</dbReference>
<accession>X1D6P8</accession>
<feature type="non-terminal residue" evidence="4">
    <location>
        <position position="1"/>
    </location>
</feature>
<evidence type="ECO:0000259" key="3">
    <source>
        <dbReference type="Pfam" id="PF19078"/>
    </source>
</evidence>
<feature type="domain" description="Bacterial Ig-like" evidence="3">
    <location>
        <begin position="72"/>
        <end position="166"/>
    </location>
</feature>
<dbReference type="PANTHER" id="PTHR34677">
    <property type="match status" value="1"/>
</dbReference>
<proteinExistence type="predicted"/>
<dbReference type="InterPro" id="IPR014755">
    <property type="entry name" value="Cu-Rt/internalin_Ig-like"/>
</dbReference>
<evidence type="ECO:0008006" key="5">
    <source>
        <dbReference type="Google" id="ProtNLM"/>
    </source>
</evidence>
<dbReference type="AlphaFoldDB" id="X1D6P8"/>
<dbReference type="Pfam" id="PF18962">
    <property type="entry name" value="Por_Secre_tail"/>
    <property type="match status" value="1"/>
</dbReference>
<reference evidence="4" key="1">
    <citation type="journal article" date="2014" name="Front. Microbiol.">
        <title>High frequency of phylogenetically diverse reductive dehalogenase-homologous genes in deep subseafloor sedimentary metagenomes.</title>
        <authorList>
            <person name="Kawai M."/>
            <person name="Futagami T."/>
            <person name="Toyoda A."/>
            <person name="Takaki Y."/>
            <person name="Nishi S."/>
            <person name="Hori S."/>
            <person name="Arai W."/>
            <person name="Tsubouchi T."/>
            <person name="Morono Y."/>
            <person name="Uchiyama I."/>
            <person name="Ito T."/>
            <person name="Fujiyama A."/>
            <person name="Inagaki F."/>
            <person name="Takami H."/>
        </authorList>
    </citation>
    <scope>NUCLEOTIDE SEQUENCE</scope>
    <source>
        <strain evidence="4">Expedition CK06-06</strain>
    </source>
</reference>
<dbReference type="NCBIfam" id="TIGR04183">
    <property type="entry name" value="Por_Secre_tail"/>
    <property type="match status" value="1"/>
</dbReference>
<dbReference type="InterPro" id="IPR026444">
    <property type="entry name" value="Secre_tail"/>
</dbReference>
<gene>
    <name evidence="4" type="ORF">S01H4_54926</name>
</gene>
<evidence type="ECO:0000313" key="4">
    <source>
        <dbReference type="EMBL" id="GAH16411.1"/>
    </source>
</evidence>
<dbReference type="Pfam" id="PF19078">
    <property type="entry name" value="Big_12"/>
    <property type="match status" value="1"/>
</dbReference>
<dbReference type="InterPro" id="IPR044048">
    <property type="entry name" value="Big_12"/>
</dbReference>
<organism evidence="4">
    <name type="scientific">marine sediment metagenome</name>
    <dbReference type="NCBI Taxonomy" id="412755"/>
    <lineage>
        <taxon>unclassified sequences</taxon>
        <taxon>metagenomes</taxon>
        <taxon>ecological metagenomes</taxon>
    </lineage>
</organism>
<protein>
    <recommendedName>
        <fullName evidence="5">Secretion system C-terminal sorting domain-containing protein</fullName>
    </recommendedName>
</protein>
<keyword evidence="1" id="KW-0732">Signal</keyword>
<sequence length="251" mass="27365">YTPTGTYSYAYGYGDFIGTQKFVGVRFYIGTDQHYGWIRVRLGDYLDPMTIVDWAYESTPGIGILAGDAGDITRPIPTIDAGVSTTDQQIITVDVSFNEEVQGLEIEDFFVTNGIASNLIEVTAGTEYTIEVTASTEGTVIVELPVGSVTDLSGNENSQAITSWMYALGGTAVEIASGDGIALYPNPVHDQLHIELESESDISIINTSGELVYSKKQVTSESVDVSLYVPGIYILRIERNDKIIHRKIVIE</sequence>
<comment type="caution">
    <text evidence="4">The sequence shown here is derived from an EMBL/GenBank/DDBJ whole genome shotgun (WGS) entry which is preliminary data.</text>
</comment>
<evidence type="ECO:0000256" key="1">
    <source>
        <dbReference type="ARBA" id="ARBA00022729"/>
    </source>
</evidence>
<name>X1D6P8_9ZZZZ</name>
<feature type="domain" description="Secretion system C-terminal sorting" evidence="2">
    <location>
        <begin position="183"/>
        <end position="250"/>
    </location>
</feature>
<evidence type="ECO:0000259" key="2">
    <source>
        <dbReference type="Pfam" id="PF18962"/>
    </source>
</evidence>
<dbReference type="EMBL" id="BART01031650">
    <property type="protein sequence ID" value="GAH16411.1"/>
    <property type="molecule type" value="Genomic_DNA"/>
</dbReference>